<comment type="caution">
    <text evidence="1">The sequence shown here is derived from an EMBL/GenBank/DDBJ whole genome shotgun (WGS) entry which is preliminary data.</text>
</comment>
<dbReference type="AlphaFoldDB" id="A0A3M8DB80"/>
<accession>A0A3M8DB80</accession>
<organism evidence="1 2">
    <name type="scientific">Brevibacillus nitrificans</name>
    <dbReference type="NCBI Taxonomy" id="651560"/>
    <lineage>
        <taxon>Bacteria</taxon>
        <taxon>Bacillati</taxon>
        <taxon>Bacillota</taxon>
        <taxon>Bacilli</taxon>
        <taxon>Bacillales</taxon>
        <taxon>Paenibacillaceae</taxon>
        <taxon>Brevibacillus</taxon>
    </lineage>
</organism>
<gene>
    <name evidence="1" type="ORF">EDM59_12835</name>
</gene>
<protein>
    <submittedName>
        <fullName evidence="1">Uncharacterized protein</fullName>
    </submittedName>
</protein>
<sequence length="67" mass="7442">MGANVLLVAAKNRALIELSSIDNEKMYHDKAAAMMIGSFVTVTGRILGNDSIPRNWRLKTDKIKKQP</sequence>
<evidence type="ECO:0000313" key="2">
    <source>
        <dbReference type="Proteomes" id="UP000269573"/>
    </source>
</evidence>
<reference evidence="1 2" key="1">
    <citation type="submission" date="2018-10" db="EMBL/GenBank/DDBJ databases">
        <title>Phylogenomics of Brevibacillus.</title>
        <authorList>
            <person name="Dunlap C."/>
        </authorList>
    </citation>
    <scope>NUCLEOTIDE SEQUENCE [LARGE SCALE GENOMIC DNA]</scope>
    <source>
        <strain evidence="1 2">JCM 15774</strain>
    </source>
</reference>
<evidence type="ECO:0000313" key="1">
    <source>
        <dbReference type="EMBL" id="RNB85284.1"/>
    </source>
</evidence>
<name>A0A3M8DB80_9BACL</name>
<dbReference type="EMBL" id="RHHU01000007">
    <property type="protein sequence ID" value="RNB85284.1"/>
    <property type="molecule type" value="Genomic_DNA"/>
</dbReference>
<keyword evidence="2" id="KW-1185">Reference proteome</keyword>
<dbReference type="Proteomes" id="UP000269573">
    <property type="component" value="Unassembled WGS sequence"/>
</dbReference>
<proteinExistence type="predicted"/>